<evidence type="ECO:0000313" key="2">
    <source>
        <dbReference type="Proteomes" id="UP001159386"/>
    </source>
</evidence>
<name>A0ABT6KIG0_9CYAN</name>
<dbReference type="EMBL" id="JANQDF010000172">
    <property type="protein sequence ID" value="MDH6107483.1"/>
    <property type="molecule type" value="Genomic_DNA"/>
</dbReference>
<evidence type="ECO:0000313" key="1">
    <source>
        <dbReference type="EMBL" id="MDH6107483.1"/>
    </source>
</evidence>
<proteinExistence type="predicted"/>
<comment type="caution">
    <text evidence="1">The sequence shown here is derived from an EMBL/GenBank/DDBJ whole genome shotgun (WGS) entry which is preliminary data.</text>
</comment>
<accession>A0ABT6KIG0</accession>
<dbReference type="Proteomes" id="UP001159386">
    <property type="component" value="Unassembled WGS sequence"/>
</dbReference>
<dbReference type="RefSeq" id="WP_271731363.1">
    <property type="nucleotide sequence ID" value="NZ_JANQDF010000172.1"/>
</dbReference>
<protein>
    <recommendedName>
        <fullName evidence="3">Transposase</fullName>
    </recommendedName>
</protein>
<gene>
    <name evidence="1" type="ORF">NWP22_16725</name>
</gene>
<organism evidence="1 2">
    <name type="scientific">Anabaenopsis tanganyikae CS-531</name>
    <dbReference type="NCBI Taxonomy" id="2785304"/>
    <lineage>
        <taxon>Bacteria</taxon>
        <taxon>Bacillati</taxon>
        <taxon>Cyanobacteriota</taxon>
        <taxon>Cyanophyceae</taxon>
        <taxon>Nostocales</taxon>
        <taxon>Nodulariaceae</taxon>
        <taxon>Anabaenopsis</taxon>
        <taxon>Anabaenopsis tanganyikae</taxon>
    </lineage>
</organism>
<reference evidence="1 2" key="1">
    <citation type="journal article" date="2023" name="J. Phycol.">
        <title>Chrysosporum ovalisporum is synonymous with the true-branching cyanobacterium Umezakia natans (Nostocales/Aphanizomenonaceae).</title>
        <authorList>
            <person name="McGregor G.B."/>
            <person name="Sendall B.C."/>
            <person name="Niiyama Y."/>
            <person name="Tuji A."/>
            <person name="Willis A."/>
        </authorList>
    </citation>
    <scope>NUCLEOTIDE SEQUENCE [LARGE SCALE GENOMIC DNA]</scope>
    <source>
        <strain evidence="1 2">CS-531</strain>
    </source>
</reference>
<evidence type="ECO:0008006" key="3">
    <source>
        <dbReference type="Google" id="ProtNLM"/>
    </source>
</evidence>
<keyword evidence="2" id="KW-1185">Reference proteome</keyword>
<sequence length="44" mass="5112">MIPSNRLDVSGYYLAVSTLSRASIAFLSSQSRWRVFFLKELSQW</sequence>